<gene>
    <name evidence="5" type="ORF">BUALT_Bualt09G0065200</name>
</gene>
<comment type="caution">
    <text evidence="5">The sequence shown here is derived from an EMBL/GenBank/DDBJ whole genome shotgun (WGS) entry which is preliminary data.</text>
</comment>
<evidence type="ECO:0008006" key="7">
    <source>
        <dbReference type="Google" id="ProtNLM"/>
    </source>
</evidence>
<feature type="domain" description="DUF3741" evidence="2">
    <location>
        <begin position="179"/>
        <end position="223"/>
    </location>
</feature>
<dbReference type="InterPro" id="IPR022212">
    <property type="entry name" value="DUF3741"/>
</dbReference>
<proteinExistence type="predicted"/>
<evidence type="ECO:0000313" key="6">
    <source>
        <dbReference type="Proteomes" id="UP000826271"/>
    </source>
</evidence>
<feature type="domain" description="DUF4378" evidence="3">
    <location>
        <begin position="820"/>
        <end position="969"/>
    </location>
</feature>
<feature type="region of interest" description="Disordered" evidence="1">
    <location>
        <begin position="416"/>
        <end position="438"/>
    </location>
</feature>
<evidence type="ECO:0000259" key="4">
    <source>
        <dbReference type="Pfam" id="PF14383"/>
    </source>
</evidence>
<organism evidence="5 6">
    <name type="scientific">Buddleja alternifolia</name>
    <dbReference type="NCBI Taxonomy" id="168488"/>
    <lineage>
        <taxon>Eukaryota</taxon>
        <taxon>Viridiplantae</taxon>
        <taxon>Streptophyta</taxon>
        <taxon>Embryophyta</taxon>
        <taxon>Tracheophyta</taxon>
        <taxon>Spermatophyta</taxon>
        <taxon>Magnoliopsida</taxon>
        <taxon>eudicotyledons</taxon>
        <taxon>Gunneridae</taxon>
        <taxon>Pentapetalae</taxon>
        <taxon>asterids</taxon>
        <taxon>lamiids</taxon>
        <taxon>Lamiales</taxon>
        <taxon>Scrophulariaceae</taxon>
        <taxon>Buddlejeae</taxon>
        <taxon>Buddleja</taxon>
    </lineage>
</organism>
<dbReference type="Pfam" id="PF14383">
    <property type="entry name" value="VARLMGL"/>
    <property type="match status" value="1"/>
</dbReference>
<dbReference type="AlphaFoldDB" id="A0AAV6X7S5"/>
<dbReference type="PANTHER" id="PTHR46836">
    <property type="entry name" value="AFADIN"/>
    <property type="match status" value="1"/>
</dbReference>
<dbReference type="InterPro" id="IPR025486">
    <property type="entry name" value="DUF4378"/>
</dbReference>
<evidence type="ECO:0000259" key="2">
    <source>
        <dbReference type="Pfam" id="PF12552"/>
    </source>
</evidence>
<dbReference type="Pfam" id="PF14309">
    <property type="entry name" value="DUF4378"/>
    <property type="match status" value="1"/>
</dbReference>
<dbReference type="EMBL" id="WHWC01000009">
    <property type="protein sequence ID" value="KAG8376456.1"/>
    <property type="molecule type" value="Genomic_DNA"/>
</dbReference>
<feature type="domain" description="DUF3741" evidence="4">
    <location>
        <begin position="77"/>
        <end position="97"/>
    </location>
</feature>
<protein>
    <recommendedName>
        <fullName evidence="7">DUF4378 domain-containing protein</fullName>
    </recommendedName>
</protein>
<dbReference type="Pfam" id="PF12552">
    <property type="entry name" value="DUF3741"/>
    <property type="match status" value="1"/>
</dbReference>
<reference evidence="5" key="1">
    <citation type="submission" date="2019-10" db="EMBL/GenBank/DDBJ databases">
        <authorList>
            <person name="Zhang R."/>
            <person name="Pan Y."/>
            <person name="Wang J."/>
            <person name="Ma R."/>
            <person name="Yu S."/>
        </authorList>
    </citation>
    <scope>NUCLEOTIDE SEQUENCE</scope>
    <source>
        <strain evidence="5">LA-IB0</strain>
        <tissue evidence="5">Leaf</tissue>
    </source>
</reference>
<evidence type="ECO:0000256" key="1">
    <source>
        <dbReference type="SAM" id="MobiDB-lite"/>
    </source>
</evidence>
<name>A0AAV6X7S5_9LAMI</name>
<feature type="region of interest" description="Disordered" evidence="1">
    <location>
        <begin position="677"/>
        <end position="745"/>
    </location>
</feature>
<evidence type="ECO:0000259" key="3">
    <source>
        <dbReference type="Pfam" id="PF14309"/>
    </source>
</evidence>
<accession>A0AAV6X7S5</accession>
<feature type="region of interest" description="Disordered" evidence="1">
    <location>
        <begin position="573"/>
        <end position="614"/>
    </location>
</feature>
<dbReference type="PANTHER" id="PTHR46836:SF8">
    <property type="entry name" value="AFADIN"/>
    <property type="match status" value="1"/>
</dbReference>
<evidence type="ECO:0000313" key="5">
    <source>
        <dbReference type="EMBL" id="KAG8376456.1"/>
    </source>
</evidence>
<keyword evidence="6" id="KW-1185">Reference proteome</keyword>
<feature type="region of interest" description="Disordered" evidence="1">
    <location>
        <begin position="506"/>
        <end position="534"/>
    </location>
</feature>
<feature type="compositionally biased region" description="Basic and acidic residues" evidence="1">
    <location>
        <begin position="699"/>
        <end position="716"/>
    </location>
</feature>
<sequence length="973" mass="109984">MERARHRKSRSASGIDGIQQIQKQKAVSRLSSDAFSYIDGTNRNDLFMLELGQSSLGRATGIPMKKLLAEEMSKEVESKRRSPSVIARLMGLEGLPSPRHVHRQPKTFSDSCQQKNVSTKTQLNNQLYDGRSSRRSSMEQQEFKDVYEDLEASHVVNRRCSSRWNTSSMLTKPEMELIQQKFINAKRLSTDEKLQDSKELDDTLEMLDSNKDLLLKFLHQPDSLCVKHLHNLQVDPGSSLGSHIAVLKPSKSEKYEGKAKAWRSEKDTSSKYSVPSHMKREDGLLLEPQSRHRAHISRKSSTTQLEEKNEGTILPTRIVVLKPNLGKIQNAGKSNSSPDLSNGYTPNFKKMKEYSNVGISETVTLRRKDASHNLGFSKPMSKDAKEIARDITRRMRDGCDETTDVKSTVLRGYAGDESSYDANESDSESESEEFKFSSRKSFDENNLRRYPSCSLAESSVSREAKKRLSERWKMTHKYQDLEMVNKASTLGEMLALPDKETRAGHFNSKTHFGRAGNQLGTNNGTARRYGPLGISSRDGWKDKINRKFRSRSLPPSIGGRSNRRNTYHDELAEDKHLMDSNAARCGRSKVVKGNPSHKEDFSSKNSKSRSKKPHTCQHIFTNEMGSSSEANFEIQMEANTKDLSEQQPMLQMTPEHENCKSPVYDVMMIDEHGSTTLSLKSPDLLSKQSSSVIDGAKSATHDQQDSSHQKLQKESPEQGSPPLQCLGTELDSPDSSKEADHPSPISVLEVPYTEATSSSESFERVSAELHELRMQLRLLKMESGTYPEVSSLVPNEEDITQLSPIVSEGSYSLQAETWEITYTLDVLIDSGLEESDFDLFRTKWHSPNCPLDPNLFGNLEKKYIDETNGCRSERRLLFDRINSAILEIFEENVDLCPWIMPKLAGFDLSWQLEGVRDALETLINRDFVKGEMPSDTVLDREMQWSDSKAEIEVIGNEIEVLLIDDMITEIMCN</sequence>
<dbReference type="Proteomes" id="UP000826271">
    <property type="component" value="Unassembled WGS sequence"/>
</dbReference>
<dbReference type="InterPro" id="IPR032795">
    <property type="entry name" value="DUF3741-assoc"/>
</dbReference>